<organism evidence="1 2">
    <name type="scientific">Cichorium intybus</name>
    <name type="common">Chicory</name>
    <dbReference type="NCBI Taxonomy" id="13427"/>
    <lineage>
        <taxon>Eukaryota</taxon>
        <taxon>Viridiplantae</taxon>
        <taxon>Streptophyta</taxon>
        <taxon>Embryophyta</taxon>
        <taxon>Tracheophyta</taxon>
        <taxon>Spermatophyta</taxon>
        <taxon>Magnoliopsida</taxon>
        <taxon>eudicotyledons</taxon>
        <taxon>Gunneridae</taxon>
        <taxon>Pentapetalae</taxon>
        <taxon>asterids</taxon>
        <taxon>campanulids</taxon>
        <taxon>Asterales</taxon>
        <taxon>Asteraceae</taxon>
        <taxon>Cichorioideae</taxon>
        <taxon>Cichorieae</taxon>
        <taxon>Cichoriinae</taxon>
        <taxon>Cichorium</taxon>
    </lineage>
</organism>
<dbReference type="EMBL" id="CM042015">
    <property type="protein sequence ID" value="KAI3711045.1"/>
    <property type="molecule type" value="Genomic_DNA"/>
</dbReference>
<gene>
    <name evidence="1" type="ORF">L2E82_40849</name>
</gene>
<sequence length="272" mass="30336">MVSKCAMEDAALIFVPSCKLTYSQKEKLQSSLFDRESEVFSADEASEQATGIIMTSMPESSDDYQTPPEHQLSSQNSSNDGQVLATKTAVLDQEAESGGVRGGEKMVVDDSYDRKEKRMVDLTKDSDDLAFLEKSPRSIEKNDTVMVDVNDTEEMGVEFTVEETKAESRVAPKVFVEMPMREQEARMSSTEVNRSLNKIADPKGKRQLPVSFHGAEKKHEGFIDTLSRAMKLQKGDVKADGDDDFLETAKRQGMTFPRPRWWPPEGEGGSED</sequence>
<keyword evidence="2" id="KW-1185">Reference proteome</keyword>
<reference evidence="2" key="1">
    <citation type="journal article" date="2022" name="Mol. Ecol. Resour.">
        <title>The genomes of chicory, endive, great burdock and yacon provide insights into Asteraceae palaeo-polyploidization history and plant inulin production.</title>
        <authorList>
            <person name="Fan W."/>
            <person name="Wang S."/>
            <person name="Wang H."/>
            <person name="Wang A."/>
            <person name="Jiang F."/>
            <person name="Liu H."/>
            <person name="Zhao H."/>
            <person name="Xu D."/>
            <person name="Zhang Y."/>
        </authorList>
    </citation>
    <scope>NUCLEOTIDE SEQUENCE [LARGE SCALE GENOMIC DNA]</scope>
    <source>
        <strain evidence="2">cv. Punajuju</strain>
    </source>
</reference>
<evidence type="ECO:0000313" key="1">
    <source>
        <dbReference type="EMBL" id="KAI3711045.1"/>
    </source>
</evidence>
<comment type="caution">
    <text evidence="1">The sequence shown here is derived from an EMBL/GenBank/DDBJ whole genome shotgun (WGS) entry which is preliminary data.</text>
</comment>
<protein>
    <submittedName>
        <fullName evidence="1">Uncharacterized protein</fullName>
    </submittedName>
</protein>
<proteinExistence type="predicted"/>
<name>A0ACB9AN31_CICIN</name>
<reference evidence="1 2" key="2">
    <citation type="journal article" date="2022" name="Mol. Ecol. Resour.">
        <title>The genomes of chicory, endive, great burdock and yacon provide insights into Asteraceae paleo-polyploidization history and plant inulin production.</title>
        <authorList>
            <person name="Fan W."/>
            <person name="Wang S."/>
            <person name="Wang H."/>
            <person name="Wang A."/>
            <person name="Jiang F."/>
            <person name="Liu H."/>
            <person name="Zhao H."/>
            <person name="Xu D."/>
            <person name="Zhang Y."/>
        </authorList>
    </citation>
    <scope>NUCLEOTIDE SEQUENCE [LARGE SCALE GENOMIC DNA]</scope>
    <source>
        <strain evidence="2">cv. Punajuju</strain>
        <tissue evidence="1">Leaves</tissue>
    </source>
</reference>
<accession>A0ACB9AN31</accession>
<dbReference type="Proteomes" id="UP001055811">
    <property type="component" value="Linkage Group LG07"/>
</dbReference>
<evidence type="ECO:0000313" key="2">
    <source>
        <dbReference type="Proteomes" id="UP001055811"/>
    </source>
</evidence>